<accession>A0A549TFB6</accession>
<dbReference type="SUPFAM" id="SSF51556">
    <property type="entry name" value="Metallo-dependent hydrolases"/>
    <property type="match status" value="1"/>
</dbReference>
<evidence type="ECO:0000259" key="1">
    <source>
        <dbReference type="Pfam" id="PF01979"/>
    </source>
</evidence>
<evidence type="ECO:0000313" key="2">
    <source>
        <dbReference type="EMBL" id="TRL41209.1"/>
    </source>
</evidence>
<gene>
    <name evidence="2" type="ORF">FNA46_04550</name>
</gene>
<protein>
    <submittedName>
        <fullName evidence="2">Amidohydrolase family protein</fullName>
    </submittedName>
</protein>
<organism evidence="2 3">
    <name type="scientific">Rhizobium straminoryzae</name>
    <dbReference type="NCBI Taxonomy" id="1387186"/>
    <lineage>
        <taxon>Bacteria</taxon>
        <taxon>Pseudomonadati</taxon>
        <taxon>Pseudomonadota</taxon>
        <taxon>Alphaproteobacteria</taxon>
        <taxon>Hyphomicrobiales</taxon>
        <taxon>Rhizobiaceae</taxon>
        <taxon>Rhizobium/Agrobacterium group</taxon>
        <taxon>Rhizobium</taxon>
    </lineage>
</organism>
<sequence length="411" mass="44833">MPEPAAWRYTKIIKPMFDIPAPHRLLLGRIITAVGDEIIEDGFVEVQGGRITAVGRRADLAAMPEGAEVIDTGAKTIMPGMINSHAHLSWDGIHELSFQSMYDSPEIRAYKAAGNMLRCLQSGITLVRDLGVHNANLFTKQAVEQGICPGPRLKVCGEAIIQTGGHTYWVCREASGADEMRRAVRDQLKGGADLIKIMACHDTLEFTDAELEALIDEAHQHRLPVTAHATYDACIRRVAEFGVDCVEHGGSMSDETIQILLDRQIPIVTTFSALVMQSKPEIARKFGIPEWKILERQKAVADKSRFGGLVRAAKAGVPIVFGTDAGSPAVEHSSIAPELDFMVEVGVCPDRLDALRAITIRGAKLSKMDHLIGTVETGKEADLIVVDGKPDEDLFALEKIAMTFIAGKRMH</sequence>
<name>A0A549TFB6_9HYPH</name>
<dbReference type="InterPro" id="IPR032466">
    <property type="entry name" value="Metal_Hydrolase"/>
</dbReference>
<proteinExistence type="predicted"/>
<dbReference type="InterPro" id="IPR011059">
    <property type="entry name" value="Metal-dep_hydrolase_composite"/>
</dbReference>
<dbReference type="Proteomes" id="UP000316801">
    <property type="component" value="Unassembled WGS sequence"/>
</dbReference>
<dbReference type="Gene3D" id="2.30.40.10">
    <property type="entry name" value="Urease, subunit C, domain 1"/>
    <property type="match status" value="1"/>
</dbReference>
<keyword evidence="2" id="KW-0378">Hydrolase</keyword>
<dbReference type="SUPFAM" id="SSF51338">
    <property type="entry name" value="Composite domain of metallo-dependent hydrolases"/>
    <property type="match status" value="1"/>
</dbReference>
<dbReference type="PANTHER" id="PTHR43135:SF3">
    <property type="entry name" value="ALPHA-D-RIBOSE 1-METHYLPHOSPHONATE 5-TRIPHOSPHATE DIPHOSPHATASE"/>
    <property type="match status" value="1"/>
</dbReference>
<dbReference type="PANTHER" id="PTHR43135">
    <property type="entry name" value="ALPHA-D-RIBOSE 1-METHYLPHOSPHONATE 5-TRIPHOSPHATE DIPHOSPHATASE"/>
    <property type="match status" value="1"/>
</dbReference>
<keyword evidence="3" id="KW-1185">Reference proteome</keyword>
<dbReference type="AlphaFoldDB" id="A0A549TFB6"/>
<dbReference type="Gene3D" id="3.20.20.140">
    <property type="entry name" value="Metal-dependent hydrolases"/>
    <property type="match status" value="1"/>
</dbReference>
<dbReference type="InterPro" id="IPR057744">
    <property type="entry name" value="OTAase-like"/>
</dbReference>
<dbReference type="InterPro" id="IPR006680">
    <property type="entry name" value="Amidohydro-rel"/>
</dbReference>
<feature type="domain" description="Amidohydrolase-related" evidence="1">
    <location>
        <begin position="76"/>
        <end position="409"/>
    </location>
</feature>
<comment type="caution">
    <text evidence="2">The sequence shown here is derived from an EMBL/GenBank/DDBJ whole genome shotgun (WGS) entry which is preliminary data.</text>
</comment>
<dbReference type="CDD" id="cd01299">
    <property type="entry name" value="Met_dep_hydrolase_A"/>
    <property type="match status" value="1"/>
</dbReference>
<dbReference type="EMBL" id="VJMG01000010">
    <property type="protein sequence ID" value="TRL41209.1"/>
    <property type="molecule type" value="Genomic_DNA"/>
</dbReference>
<dbReference type="Pfam" id="PF01979">
    <property type="entry name" value="Amidohydro_1"/>
    <property type="match status" value="1"/>
</dbReference>
<reference evidence="2 3" key="1">
    <citation type="submission" date="2019-07" db="EMBL/GenBank/DDBJ databases">
        <title>Ln-dependent methylotrophs.</title>
        <authorList>
            <person name="Tani A."/>
        </authorList>
    </citation>
    <scope>NUCLEOTIDE SEQUENCE [LARGE SCALE GENOMIC DNA]</scope>
    <source>
        <strain evidence="2 3">SM12</strain>
    </source>
</reference>
<evidence type="ECO:0000313" key="3">
    <source>
        <dbReference type="Proteomes" id="UP000316801"/>
    </source>
</evidence>
<dbReference type="RefSeq" id="WP_142881150.1">
    <property type="nucleotide sequence ID" value="NZ_VJMG01000010.1"/>
</dbReference>
<dbReference type="InterPro" id="IPR051781">
    <property type="entry name" value="Metallo-dep_Hydrolase"/>
</dbReference>
<dbReference type="GO" id="GO:0016810">
    <property type="term" value="F:hydrolase activity, acting on carbon-nitrogen (but not peptide) bonds"/>
    <property type="evidence" value="ECO:0007669"/>
    <property type="project" value="InterPro"/>
</dbReference>